<dbReference type="InterPro" id="IPR023296">
    <property type="entry name" value="Glyco_hydro_beta-prop_sf"/>
</dbReference>
<dbReference type="CDD" id="cd18621">
    <property type="entry name" value="GH32_XdINV-like"/>
    <property type="match status" value="1"/>
</dbReference>
<dbReference type="GO" id="GO:0004575">
    <property type="term" value="F:sucrose alpha-glucosidase activity"/>
    <property type="evidence" value="ECO:0007669"/>
    <property type="project" value="TreeGrafter"/>
</dbReference>
<evidence type="ECO:0000256" key="3">
    <source>
        <dbReference type="ARBA" id="ARBA00023295"/>
    </source>
</evidence>
<dbReference type="PANTHER" id="PTHR42800:SF3">
    <property type="entry name" value="GLYCOSYL HYDROLASE FAMILY 32 N-TERMINAL DOMAIN-CONTAINING PROTEIN"/>
    <property type="match status" value="1"/>
</dbReference>
<dbReference type="InterPro" id="IPR013189">
    <property type="entry name" value="Glyco_hydro_32_C"/>
</dbReference>
<dbReference type="AlphaFoldDB" id="A0A9P8WFA7"/>
<keyword evidence="8" id="KW-1185">Reference proteome</keyword>
<accession>A0A9P8WFA7</accession>
<name>A0A9P8WFA7_9HYPO</name>
<evidence type="ECO:0000313" key="8">
    <source>
        <dbReference type="Proteomes" id="UP000777438"/>
    </source>
</evidence>
<dbReference type="SUPFAM" id="SSF49899">
    <property type="entry name" value="Concanavalin A-like lectins/glucanases"/>
    <property type="match status" value="1"/>
</dbReference>
<dbReference type="Gene3D" id="2.60.120.560">
    <property type="entry name" value="Exo-inulinase, domain 1"/>
    <property type="match status" value="1"/>
</dbReference>
<dbReference type="InterPro" id="IPR013320">
    <property type="entry name" value="ConA-like_dom_sf"/>
</dbReference>
<comment type="similarity">
    <text evidence="1 4">Belongs to the glycosyl hydrolase 32 family.</text>
</comment>
<evidence type="ECO:0000256" key="4">
    <source>
        <dbReference type="RuleBase" id="RU362110"/>
    </source>
</evidence>
<evidence type="ECO:0000313" key="7">
    <source>
        <dbReference type="EMBL" id="KAH6898031.1"/>
    </source>
</evidence>
<dbReference type="Pfam" id="PF00251">
    <property type="entry name" value="Glyco_hydro_32N"/>
    <property type="match status" value="1"/>
</dbReference>
<sequence length="580" mass="64721">MSTSTHIKQGAVLHCPPAYHLKAPFGWLNDPCAPGYDSSTGTYHLFYQWNPKSCDWGSIAWGQFTSRDALTWEHNGSEPVLKPDRPYDNQGIFTGCLYPTGLKGEKGQLSIFYSSITKLPIHWTLPYSRDCAGLAVATSADGGQTWAKHDLNPILRGEPEELTVTGFRDPFLATWPALDAVRGEKSLYGAISGGVLDRGPTVFFYAVDPKDLGKWNYLGELVDVPAHFCPSQRWVPDFGINWECVNFMSLRNGPHESHFLTFGSEGGFLQDRPTVPQESTAQCVWMAGTLKETRSGPKMVYDYGGILDHGNYYAPNSYEHPITKERIVWGWLKEDELTLDRREAKGWTGHLSLPRELFLVSIDNVVGALNERVEDIGSVKVVHEEPTGKRRKTVQTLGIRPLDCLRSLRQTKARTWYGVKGMQRLGSLAETQHTNWELEATINVNRNDGPVGFFIRHSADMSQKTAVVFSPAKGEIAVDRSQSNTEADINKDKVSGPFTLFVVDEDGADAVEKLHLRIFCDGSVIEVFANDRFALSTGVHSDLQSCSGISWFAETENEDAVVFESIRLWENLHGEVKSIL</sequence>
<gene>
    <name evidence="7" type="ORF">B0T10DRAFT_99533</name>
</gene>
<organism evidence="7 8">
    <name type="scientific">Thelonectria olida</name>
    <dbReference type="NCBI Taxonomy" id="1576542"/>
    <lineage>
        <taxon>Eukaryota</taxon>
        <taxon>Fungi</taxon>
        <taxon>Dikarya</taxon>
        <taxon>Ascomycota</taxon>
        <taxon>Pezizomycotina</taxon>
        <taxon>Sordariomycetes</taxon>
        <taxon>Hypocreomycetidae</taxon>
        <taxon>Hypocreales</taxon>
        <taxon>Nectriaceae</taxon>
        <taxon>Thelonectria</taxon>
    </lineage>
</organism>
<dbReference type="SMART" id="SM00640">
    <property type="entry name" value="Glyco_32"/>
    <property type="match status" value="1"/>
</dbReference>
<dbReference type="PANTHER" id="PTHR42800">
    <property type="entry name" value="EXOINULINASE INUD (AFU_ORTHOLOGUE AFUA_5G00480)"/>
    <property type="match status" value="1"/>
</dbReference>
<evidence type="ECO:0000256" key="2">
    <source>
        <dbReference type="ARBA" id="ARBA00022801"/>
    </source>
</evidence>
<comment type="caution">
    <text evidence="7">The sequence shown here is derived from an EMBL/GenBank/DDBJ whole genome shotgun (WGS) entry which is preliminary data.</text>
</comment>
<keyword evidence="2 4" id="KW-0378">Hydrolase</keyword>
<evidence type="ECO:0000259" key="6">
    <source>
        <dbReference type="Pfam" id="PF08244"/>
    </source>
</evidence>
<dbReference type="InterPro" id="IPR001362">
    <property type="entry name" value="Glyco_hydro_32"/>
</dbReference>
<protein>
    <submittedName>
        <fullName evidence="7">Glycosyl hydrolase</fullName>
    </submittedName>
</protein>
<dbReference type="GO" id="GO:0005737">
    <property type="term" value="C:cytoplasm"/>
    <property type="evidence" value="ECO:0007669"/>
    <property type="project" value="TreeGrafter"/>
</dbReference>
<dbReference type="GO" id="GO:0005987">
    <property type="term" value="P:sucrose catabolic process"/>
    <property type="evidence" value="ECO:0007669"/>
    <property type="project" value="TreeGrafter"/>
</dbReference>
<dbReference type="OrthoDB" id="202537at2759"/>
<feature type="domain" description="Glycosyl hydrolase family 32 N-terminal" evidence="5">
    <location>
        <begin position="20"/>
        <end position="360"/>
    </location>
</feature>
<dbReference type="Gene3D" id="2.115.10.20">
    <property type="entry name" value="Glycosyl hydrolase domain, family 43"/>
    <property type="match status" value="1"/>
</dbReference>
<keyword evidence="3 4" id="KW-0326">Glycosidase</keyword>
<dbReference type="SUPFAM" id="SSF75005">
    <property type="entry name" value="Arabinanase/levansucrase/invertase"/>
    <property type="match status" value="1"/>
</dbReference>
<dbReference type="InterPro" id="IPR013148">
    <property type="entry name" value="Glyco_hydro_32_N"/>
</dbReference>
<dbReference type="Pfam" id="PF08244">
    <property type="entry name" value="Glyco_hydro_32C"/>
    <property type="match status" value="1"/>
</dbReference>
<dbReference type="Proteomes" id="UP000777438">
    <property type="component" value="Unassembled WGS sequence"/>
</dbReference>
<reference evidence="7 8" key="1">
    <citation type="journal article" date="2021" name="Nat. Commun.">
        <title>Genetic determinants of endophytism in the Arabidopsis root mycobiome.</title>
        <authorList>
            <person name="Mesny F."/>
            <person name="Miyauchi S."/>
            <person name="Thiergart T."/>
            <person name="Pickel B."/>
            <person name="Atanasova L."/>
            <person name="Karlsson M."/>
            <person name="Huettel B."/>
            <person name="Barry K.W."/>
            <person name="Haridas S."/>
            <person name="Chen C."/>
            <person name="Bauer D."/>
            <person name="Andreopoulos W."/>
            <person name="Pangilinan J."/>
            <person name="LaButti K."/>
            <person name="Riley R."/>
            <person name="Lipzen A."/>
            <person name="Clum A."/>
            <person name="Drula E."/>
            <person name="Henrissat B."/>
            <person name="Kohler A."/>
            <person name="Grigoriev I.V."/>
            <person name="Martin F.M."/>
            <person name="Hacquard S."/>
        </authorList>
    </citation>
    <scope>NUCLEOTIDE SEQUENCE [LARGE SCALE GENOMIC DNA]</scope>
    <source>
        <strain evidence="7 8">MPI-CAGE-CH-0241</strain>
    </source>
</reference>
<dbReference type="EMBL" id="JAGPYM010000002">
    <property type="protein sequence ID" value="KAH6898031.1"/>
    <property type="molecule type" value="Genomic_DNA"/>
</dbReference>
<evidence type="ECO:0000256" key="1">
    <source>
        <dbReference type="ARBA" id="ARBA00009902"/>
    </source>
</evidence>
<evidence type="ECO:0000259" key="5">
    <source>
        <dbReference type="Pfam" id="PF00251"/>
    </source>
</evidence>
<proteinExistence type="inferred from homology"/>
<feature type="domain" description="Glycosyl hydrolase family 32 C-terminal" evidence="6">
    <location>
        <begin position="406"/>
        <end position="570"/>
    </location>
</feature>